<accession>A0A853JEM7</accession>
<dbReference type="PROSITE" id="PS51257">
    <property type="entry name" value="PROKAR_LIPOPROTEIN"/>
    <property type="match status" value="1"/>
</dbReference>
<dbReference type="AlphaFoldDB" id="A0A853JEM7"/>
<protein>
    <submittedName>
        <fullName evidence="1">Uncharacterized protein</fullName>
    </submittedName>
</protein>
<sequence>MKSMLLLVALAIAGCGERPAPAAAAGGAPPQAAEQPAAAWKEALVLPGKEVPEEPQKCFRVGGMSERLCPFQLVELPEIENRTPVAIDNGFLVRSGDGFALASARDGSGTAVPVGALNDQDLSERDVLAMVGRPVSVFGIYHPETGSLDIHSLRWIREPGVPPPDWPQAAQPSQ</sequence>
<organism evidence="1 2">
    <name type="scientific">Luteimonas salinisoli</name>
    <dbReference type="NCBI Taxonomy" id="2752307"/>
    <lineage>
        <taxon>Bacteria</taxon>
        <taxon>Pseudomonadati</taxon>
        <taxon>Pseudomonadota</taxon>
        <taxon>Gammaproteobacteria</taxon>
        <taxon>Lysobacterales</taxon>
        <taxon>Lysobacteraceae</taxon>
        <taxon>Luteimonas</taxon>
    </lineage>
</organism>
<dbReference type="RefSeq" id="WP_180678994.1">
    <property type="nucleotide sequence ID" value="NZ_JACCKA010000073.1"/>
</dbReference>
<proteinExistence type="predicted"/>
<dbReference type="EMBL" id="JACCKA010000073">
    <property type="protein sequence ID" value="NZA27214.1"/>
    <property type="molecule type" value="Genomic_DNA"/>
</dbReference>
<dbReference type="Proteomes" id="UP000578091">
    <property type="component" value="Unassembled WGS sequence"/>
</dbReference>
<keyword evidence="2" id="KW-1185">Reference proteome</keyword>
<gene>
    <name evidence="1" type="ORF">H0E84_12560</name>
</gene>
<reference evidence="1 2" key="1">
    <citation type="submission" date="2020-07" db="EMBL/GenBank/DDBJ databases">
        <title>Luteimonas sp. SJ-92.</title>
        <authorList>
            <person name="Huang X.-X."/>
            <person name="Xu L."/>
            <person name="Sun J.-Q."/>
        </authorList>
    </citation>
    <scope>NUCLEOTIDE SEQUENCE [LARGE SCALE GENOMIC DNA]</scope>
    <source>
        <strain evidence="1 2">SJ-92</strain>
    </source>
</reference>
<evidence type="ECO:0000313" key="2">
    <source>
        <dbReference type="Proteomes" id="UP000578091"/>
    </source>
</evidence>
<comment type="caution">
    <text evidence="1">The sequence shown here is derived from an EMBL/GenBank/DDBJ whole genome shotgun (WGS) entry which is preliminary data.</text>
</comment>
<evidence type="ECO:0000313" key="1">
    <source>
        <dbReference type="EMBL" id="NZA27214.1"/>
    </source>
</evidence>
<name>A0A853JEM7_9GAMM</name>